<evidence type="ECO:0000313" key="5">
    <source>
        <dbReference type="Proteomes" id="UP000215002"/>
    </source>
</evidence>
<dbReference type="PROSITE" id="PS50297">
    <property type="entry name" value="ANK_REP_REGION"/>
    <property type="match status" value="1"/>
</dbReference>
<proteinExistence type="predicted"/>
<keyword evidence="2 3" id="KW-0040">ANK repeat</keyword>
<evidence type="ECO:0000313" key="4">
    <source>
        <dbReference type="EMBL" id="ASU33299.1"/>
    </source>
</evidence>
<evidence type="ECO:0000256" key="1">
    <source>
        <dbReference type="ARBA" id="ARBA00022737"/>
    </source>
</evidence>
<accession>A0A223NTS5</accession>
<dbReference type="PANTHER" id="PTHR24189">
    <property type="entry name" value="MYOTROPHIN"/>
    <property type="match status" value="1"/>
</dbReference>
<dbReference type="RefSeq" id="WP_094569773.1">
    <property type="nucleotide sequence ID" value="NZ_CP022743.1"/>
</dbReference>
<evidence type="ECO:0000256" key="3">
    <source>
        <dbReference type="PROSITE-ProRule" id="PRU00023"/>
    </source>
</evidence>
<dbReference type="InterPro" id="IPR050745">
    <property type="entry name" value="Multifunctional_regulatory"/>
</dbReference>
<dbReference type="SMART" id="SM00248">
    <property type="entry name" value="ANK"/>
    <property type="match status" value="10"/>
</dbReference>
<dbReference type="AlphaFoldDB" id="A0A223NTS5"/>
<evidence type="ECO:0000256" key="2">
    <source>
        <dbReference type="ARBA" id="ARBA00023043"/>
    </source>
</evidence>
<dbReference type="Proteomes" id="UP000215002">
    <property type="component" value="Chromosome"/>
</dbReference>
<gene>
    <name evidence="4" type="ORF">MuYL_1401</name>
</gene>
<reference evidence="4 5" key="1">
    <citation type="submission" date="2017-08" db="EMBL/GenBank/DDBJ databases">
        <title>Complete genome sequence of Mucilaginibacter sp. strain BJC16-A31.</title>
        <authorList>
            <consortium name="Henan University of Science and Technology"/>
            <person name="You X."/>
        </authorList>
    </citation>
    <scope>NUCLEOTIDE SEQUENCE [LARGE SCALE GENOMIC DNA]</scope>
    <source>
        <strain evidence="4 5">BJC16-A31</strain>
    </source>
</reference>
<dbReference type="SUPFAM" id="SSF48403">
    <property type="entry name" value="Ankyrin repeat"/>
    <property type="match status" value="1"/>
</dbReference>
<feature type="repeat" description="ANK" evidence="3">
    <location>
        <begin position="356"/>
        <end position="388"/>
    </location>
</feature>
<organism evidence="4 5">
    <name type="scientific">Mucilaginibacter xinganensis</name>
    <dbReference type="NCBI Taxonomy" id="1234841"/>
    <lineage>
        <taxon>Bacteria</taxon>
        <taxon>Pseudomonadati</taxon>
        <taxon>Bacteroidota</taxon>
        <taxon>Sphingobacteriia</taxon>
        <taxon>Sphingobacteriales</taxon>
        <taxon>Sphingobacteriaceae</taxon>
        <taxon>Mucilaginibacter</taxon>
    </lineage>
</organism>
<dbReference type="Pfam" id="PF12796">
    <property type="entry name" value="Ank_2"/>
    <property type="match status" value="1"/>
</dbReference>
<dbReference type="EMBL" id="CP022743">
    <property type="protein sequence ID" value="ASU33299.1"/>
    <property type="molecule type" value="Genomic_DNA"/>
</dbReference>
<dbReference type="Pfam" id="PF00023">
    <property type="entry name" value="Ank"/>
    <property type="match status" value="1"/>
</dbReference>
<dbReference type="PROSITE" id="PS50088">
    <property type="entry name" value="ANK_REPEAT"/>
    <property type="match status" value="1"/>
</dbReference>
<dbReference type="Gene3D" id="1.25.40.20">
    <property type="entry name" value="Ankyrin repeat-containing domain"/>
    <property type="match status" value="3"/>
</dbReference>
<keyword evidence="5" id="KW-1185">Reference proteome</keyword>
<dbReference type="InterPro" id="IPR036770">
    <property type="entry name" value="Ankyrin_rpt-contain_sf"/>
</dbReference>
<dbReference type="InterPro" id="IPR002110">
    <property type="entry name" value="Ankyrin_rpt"/>
</dbReference>
<name>A0A223NTS5_9SPHI</name>
<dbReference type="OrthoDB" id="407974at2"/>
<dbReference type="KEGG" id="muc:MuYL_1401"/>
<protein>
    <submittedName>
        <fullName evidence="4">Uncharacterized protein</fullName>
    </submittedName>
</protein>
<dbReference type="PANTHER" id="PTHR24189:SF50">
    <property type="entry name" value="ANKYRIN REPEAT AND SOCS BOX PROTEIN 2"/>
    <property type="match status" value="1"/>
</dbReference>
<keyword evidence="1" id="KW-0677">Repeat</keyword>
<sequence length="445" mass="47717">MTAIQFSSVSEDLVEAFIKAATWHGSLEEAEAMLASHPELAVSNIHIAAILGNDELVKSFLDFDSSNATATAPPYSCDALVYLCLSKYLRLDKTRTDGFLKAATALLEAGADPNTGFWTTGDYPEFETALYGAAGVAHNAVVTGLLLDHGANPNDDEAVYHSPENRDNDAMKLLVETGKLTNENLLMMLIRKHDWHDYEGARYLLQHGANPNGEKTRQWYPVHHALARCNSIEMIGLLLDYGADPAVKSQGITAVACAAREGRGDVLKLFQQRGFPVQLTGIDELTAACAMGNNDAVQAILVQQPQLAAEVIAIGGTLLAKFTGAGNLRGVKQLLDLGVSVTAPFTEGDGYFAIPKNSLPIHIAAWRARHDVVKLLIERGSPVDLPDSNGQTPLALAIKACVDSYWTDTRSPASVASLLNAGASATAIPFPTGYAAIDELLEKHR</sequence>